<feature type="region of interest" description="Disordered" evidence="11">
    <location>
        <begin position="173"/>
        <end position="237"/>
    </location>
</feature>
<dbReference type="PANTHER" id="PTHR13266">
    <property type="entry name" value="PROTEASOME INHIBITOR"/>
    <property type="match status" value="1"/>
</dbReference>
<feature type="region of interest" description="Disordered" evidence="11">
    <location>
        <begin position="292"/>
        <end position="339"/>
    </location>
</feature>
<feature type="compositionally biased region" description="Pro residues" evidence="11">
    <location>
        <begin position="190"/>
        <end position="204"/>
    </location>
</feature>
<evidence type="ECO:0000256" key="7">
    <source>
        <dbReference type="ARBA" id="ARBA00022824"/>
    </source>
</evidence>
<accession>A0A5C3MFH1</accession>
<keyword evidence="6" id="KW-0597">Phosphoprotein</keyword>
<feature type="domain" description="PI31 proteasome regulator N-terminal" evidence="13">
    <location>
        <begin position="25"/>
        <end position="172"/>
    </location>
</feature>
<dbReference type="InterPro" id="IPR045128">
    <property type="entry name" value="PI31-like"/>
</dbReference>
<keyword evidence="5" id="KW-0963">Cytoplasm</keyword>
<feature type="domain" description="PI31 proteasome regulator C-terminal" evidence="12">
    <location>
        <begin position="223"/>
        <end position="295"/>
    </location>
</feature>
<proteinExistence type="inferred from homology"/>
<evidence type="ECO:0000256" key="3">
    <source>
        <dbReference type="ARBA" id="ARBA00006405"/>
    </source>
</evidence>
<dbReference type="GO" id="GO:0070628">
    <property type="term" value="F:proteasome binding"/>
    <property type="evidence" value="ECO:0007669"/>
    <property type="project" value="InterPro"/>
</dbReference>
<gene>
    <name evidence="14" type="ORF">BDQ12DRAFT_731422</name>
</gene>
<organism evidence="14 15">
    <name type="scientific">Crucibulum laeve</name>
    <dbReference type="NCBI Taxonomy" id="68775"/>
    <lineage>
        <taxon>Eukaryota</taxon>
        <taxon>Fungi</taxon>
        <taxon>Dikarya</taxon>
        <taxon>Basidiomycota</taxon>
        <taxon>Agaricomycotina</taxon>
        <taxon>Agaricomycetes</taxon>
        <taxon>Agaricomycetidae</taxon>
        <taxon>Agaricales</taxon>
        <taxon>Agaricineae</taxon>
        <taxon>Nidulariaceae</taxon>
        <taxon>Crucibulum</taxon>
    </lineage>
</organism>
<evidence type="ECO:0000256" key="10">
    <source>
        <dbReference type="ARBA" id="ARBA00024805"/>
    </source>
</evidence>
<dbReference type="Gene3D" id="3.40.1000.30">
    <property type="match status" value="1"/>
</dbReference>
<keyword evidence="4" id="KW-0488">Methylation</keyword>
<dbReference type="STRING" id="68775.A0A5C3MFH1"/>
<keyword evidence="8 14" id="KW-0647">Proteasome</keyword>
<evidence type="ECO:0000256" key="9">
    <source>
        <dbReference type="ARBA" id="ARBA00022990"/>
    </source>
</evidence>
<evidence type="ECO:0000256" key="2">
    <source>
        <dbReference type="ARBA" id="ARBA00004496"/>
    </source>
</evidence>
<evidence type="ECO:0000313" key="14">
    <source>
        <dbReference type="EMBL" id="TFK43395.1"/>
    </source>
</evidence>
<evidence type="ECO:0000259" key="13">
    <source>
        <dbReference type="Pfam" id="PF11566"/>
    </source>
</evidence>
<dbReference type="OrthoDB" id="68090at2759"/>
<comment type="similarity">
    <text evidence="3">Belongs to the proteasome inhibitor PI31 family.</text>
</comment>
<feature type="compositionally biased region" description="Gly residues" evidence="11">
    <location>
        <begin position="300"/>
        <end position="321"/>
    </location>
</feature>
<dbReference type="AlphaFoldDB" id="A0A5C3MFH1"/>
<name>A0A5C3MFH1_9AGAR</name>
<dbReference type="GO" id="GO:0043161">
    <property type="term" value="P:proteasome-mediated ubiquitin-dependent protein catabolic process"/>
    <property type="evidence" value="ECO:0007669"/>
    <property type="project" value="InterPro"/>
</dbReference>
<evidence type="ECO:0000313" key="15">
    <source>
        <dbReference type="Proteomes" id="UP000308652"/>
    </source>
</evidence>
<evidence type="ECO:0000259" key="12">
    <source>
        <dbReference type="Pfam" id="PF08577"/>
    </source>
</evidence>
<dbReference type="GO" id="GO:0004866">
    <property type="term" value="F:endopeptidase inhibitor activity"/>
    <property type="evidence" value="ECO:0007669"/>
    <property type="project" value="InterPro"/>
</dbReference>
<evidence type="ECO:0000256" key="6">
    <source>
        <dbReference type="ARBA" id="ARBA00022553"/>
    </source>
</evidence>
<evidence type="ECO:0000256" key="5">
    <source>
        <dbReference type="ARBA" id="ARBA00022490"/>
    </source>
</evidence>
<protein>
    <submittedName>
        <fullName evidence="14">PI31 proteasome regulator N-terminal-domain-containing protein</fullName>
    </submittedName>
</protein>
<reference evidence="14 15" key="1">
    <citation type="journal article" date="2019" name="Nat. Ecol. Evol.">
        <title>Megaphylogeny resolves global patterns of mushroom evolution.</title>
        <authorList>
            <person name="Varga T."/>
            <person name="Krizsan K."/>
            <person name="Foldi C."/>
            <person name="Dima B."/>
            <person name="Sanchez-Garcia M."/>
            <person name="Sanchez-Ramirez S."/>
            <person name="Szollosi G.J."/>
            <person name="Szarkandi J.G."/>
            <person name="Papp V."/>
            <person name="Albert L."/>
            <person name="Andreopoulos W."/>
            <person name="Angelini C."/>
            <person name="Antonin V."/>
            <person name="Barry K.W."/>
            <person name="Bougher N.L."/>
            <person name="Buchanan P."/>
            <person name="Buyck B."/>
            <person name="Bense V."/>
            <person name="Catcheside P."/>
            <person name="Chovatia M."/>
            <person name="Cooper J."/>
            <person name="Damon W."/>
            <person name="Desjardin D."/>
            <person name="Finy P."/>
            <person name="Geml J."/>
            <person name="Haridas S."/>
            <person name="Hughes K."/>
            <person name="Justo A."/>
            <person name="Karasinski D."/>
            <person name="Kautmanova I."/>
            <person name="Kiss B."/>
            <person name="Kocsube S."/>
            <person name="Kotiranta H."/>
            <person name="LaButti K.M."/>
            <person name="Lechner B.E."/>
            <person name="Liimatainen K."/>
            <person name="Lipzen A."/>
            <person name="Lukacs Z."/>
            <person name="Mihaltcheva S."/>
            <person name="Morgado L.N."/>
            <person name="Niskanen T."/>
            <person name="Noordeloos M.E."/>
            <person name="Ohm R.A."/>
            <person name="Ortiz-Santana B."/>
            <person name="Ovrebo C."/>
            <person name="Racz N."/>
            <person name="Riley R."/>
            <person name="Savchenko A."/>
            <person name="Shiryaev A."/>
            <person name="Soop K."/>
            <person name="Spirin V."/>
            <person name="Szebenyi C."/>
            <person name="Tomsovsky M."/>
            <person name="Tulloss R.E."/>
            <person name="Uehling J."/>
            <person name="Grigoriev I.V."/>
            <person name="Vagvolgyi C."/>
            <person name="Papp T."/>
            <person name="Martin F.M."/>
            <person name="Miettinen O."/>
            <person name="Hibbett D.S."/>
            <person name="Nagy L.G."/>
        </authorList>
    </citation>
    <scope>NUCLEOTIDE SEQUENCE [LARGE SCALE GENOMIC DNA]</scope>
    <source>
        <strain evidence="14 15">CBS 166.37</strain>
    </source>
</reference>
<dbReference type="GO" id="GO:0000502">
    <property type="term" value="C:proteasome complex"/>
    <property type="evidence" value="ECO:0007669"/>
    <property type="project" value="UniProtKB-KW"/>
</dbReference>
<dbReference type="Pfam" id="PF08577">
    <property type="entry name" value="PI31_Prot_C"/>
    <property type="match status" value="1"/>
</dbReference>
<evidence type="ECO:0000256" key="1">
    <source>
        <dbReference type="ARBA" id="ARBA00004240"/>
    </source>
</evidence>
<dbReference type="Proteomes" id="UP000308652">
    <property type="component" value="Unassembled WGS sequence"/>
</dbReference>
<keyword evidence="15" id="KW-1185">Reference proteome</keyword>
<dbReference type="PANTHER" id="PTHR13266:SF1">
    <property type="entry name" value="PROTEASOME INHIBITOR PI31 SUBUNIT"/>
    <property type="match status" value="1"/>
</dbReference>
<dbReference type="Pfam" id="PF11566">
    <property type="entry name" value="PI31_Prot_N"/>
    <property type="match status" value="1"/>
</dbReference>
<keyword evidence="9" id="KW-0007">Acetylation</keyword>
<evidence type="ECO:0000256" key="8">
    <source>
        <dbReference type="ARBA" id="ARBA00022942"/>
    </source>
</evidence>
<dbReference type="EMBL" id="ML213591">
    <property type="protein sequence ID" value="TFK43395.1"/>
    <property type="molecule type" value="Genomic_DNA"/>
</dbReference>
<evidence type="ECO:0000256" key="4">
    <source>
        <dbReference type="ARBA" id="ARBA00022481"/>
    </source>
</evidence>
<evidence type="ECO:0000256" key="11">
    <source>
        <dbReference type="SAM" id="MobiDB-lite"/>
    </source>
</evidence>
<comment type="function">
    <text evidence="10">Plays an important role in control of proteasome function. Inhibits the hydrolysis of protein and peptide substrates by the 20S proteasome. Also inhibits the activation of the proteasome by the proteasome regulatory proteins PA700 and PA28.</text>
</comment>
<comment type="subcellular location">
    <subcellularLocation>
        <location evidence="2">Cytoplasm</location>
    </subcellularLocation>
    <subcellularLocation>
        <location evidence="1">Endoplasmic reticulum</location>
    </subcellularLocation>
</comment>
<keyword evidence="7" id="KW-0256">Endoplasmic reticulum</keyword>
<dbReference type="InterPro" id="IPR013886">
    <property type="entry name" value="PI31_Prot_C"/>
</dbReference>
<sequence length="339" mass="36535">MVSNILDPAALVAELSKLLPPDARVLNTPHDAIAALSHAILTLLAFRLISVDSSTTSSLSENVLPSEWNRNGPGHYTFKYRHDQSSLQFVIKVSEMGTRTLFNAIAVESDKIASLDIATKDFTSPSFYPYNLDSPNGQSLVHGFISSNRVSDFVAQFKLKIIQKLIPGLQKEGYTEDVEASNDAPSTSRQPPPTQPNPQAPPYAPDRDLYRPPSAFPRNPLEIGRRDLDPFPRNPFSPPSLFPDVGGDGMFVGPDHPIFGGRDRGGFADRGPWGGDGFLPPIGAPPGARFDPVGPDSMPGRGGFGPLRGRGRGGPPGGGNMRGPDNDEFMPPGFGDMYM</sequence>
<dbReference type="InterPro" id="IPR021625">
    <property type="entry name" value="PI31_Prot_N"/>
</dbReference>
<dbReference type="GO" id="GO:0005783">
    <property type="term" value="C:endoplasmic reticulum"/>
    <property type="evidence" value="ECO:0007669"/>
    <property type="project" value="UniProtKB-SubCell"/>
</dbReference>